<evidence type="ECO:0000313" key="4">
    <source>
        <dbReference type="EMBL" id="KMW10694.1"/>
    </source>
</evidence>
<dbReference type="PANTHER" id="PTHR30535:SF34">
    <property type="entry name" value="MOLYBDATE-BINDING PROTEIN MOLA"/>
    <property type="match status" value="1"/>
</dbReference>
<comment type="similarity">
    <text evidence="1">Belongs to the bacterial solute-binding protein 8 family.</text>
</comment>
<name>A0A0J9BE85_9FIRM</name>
<organism evidence="4 5">
    <name type="scientific">[Clostridium] citroniae WAL-19142</name>
    <dbReference type="NCBI Taxonomy" id="742734"/>
    <lineage>
        <taxon>Bacteria</taxon>
        <taxon>Bacillati</taxon>
        <taxon>Bacillota</taxon>
        <taxon>Clostridia</taxon>
        <taxon>Lachnospirales</taxon>
        <taxon>Lachnospiraceae</taxon>
        <taxon>Enterocloster</taxon>
    </lineage>
</organism>
<dbReference type="InterPro" id="IPR050902">
    <property type="entry name" value="ABC_Transporter_SBP"/>
</dbReference>
<evidence type="ECO:0000313" key="5">
    <source>
        <dbReference type="Proteomes" id="UP000037392"/>
    </source>
</evidence>
<gene>
    <name evidence="4" type="ORF">HMPREF9470_05544</name>
</gene>
<evidence type="ECO:0000256" key="2">
    <source>
        <dbReference type="SAM" id="SignalP"/>
    </source>
</evidence>
<dbReference type="Gene3D" id="1.20.58.2180">
    <property type="match status" value="1"/>
</dbReference>
<dbReference type="GO" id="GO:0071281">
    <property type="term" value="P:cellular response to iron ion"/>
    <property type="evidence" value="ECO:0007669"/>
    <property type="project" value="TreeGrafter"/>
</dbReference>
<dbReference type="PROSITE" id="PS50983">
    <property type="entry name" value="FE_B12_PBP"/>
    <property type="match status" value="1"/>
</dbReference>
<evidence type="ECO:0000259" key="3">
    <source>
        <dbReference type="PROSITE" id="PS50983"/>
    </source>
</evidence>
<dbReference type="PATRIC" id="fig|742734.4.peg.5934"/>
<dbReference type="EMBL" id="ADLK01000059">
    <property type="protein sequence ID" value="KMW10694.1"/>
    <property type="molecule type" value="Genomic_DNA"/>
</dbReference>
<dbReference type="PANTHER" id="PTHR30535">
    <property type="entry name" value="VITAMIN B12-BINDING PROTEIN"/>
    <property type="match status" value="1"/>
</dbReference>
<sequence length="373" mass="42512">MKTRVLSLLLACVLGLSLCACSGGGQMETSTAEDLFTQTIDKEDRTVLESDKIVITDQLGRTIEFDEPPQRLATTIMPFPYIFYAVMGNNDYMIGCNPSSVIAYEDSALRHMYPTMAKVDTSWVDTSFVVNIEELLKLEPDVVFQWNYMTEEIEKMENVGLKVIALQYGTMDDLETWIRIISSLYQQEERGEELIDYFYAQVAEVSDRVATLNTSEFRSILQLSDNLKVAGQGFGYYLWDNSGAINPAADLSGEELNVDMEQIYLWNPEIIYIGNFTDLQPSDLLENKLEGQDWSLVRAVKDGEVYKIPIGGYRWDPPGVETPLTIKWMAKIQHPELFADMDMETELRDFYQEMYGFTLTDEMVAEILGDTQN</sequence>
<feature type="signal peptide" evidence="2">
    <location>
        <begin position="1"/>
        <end position="22"/>
    </location>
</feature>
<accession>A0A0J9BE85</accession>
<comment type="caution">
    <text evidence="4">The sequence shown here is derived from an EMBL/GenBank/DDBJ whole genome shotgun (WGS) entry which is preliminary data.</text>
</comment>
<dbReference type="Proteomes" id="UP000037392">
    <property type="component" value="Unassembled WGS sequence"/>
</dbReference>
<dbReference type="PROSITE" id="PS51257">
    <property type="entry name" value="PROKAR_LIPOPROTEIN"/>
    <property type="match status" value="1"/>
</dbReference>
<dbReference type="Gene3D" id="3.40.50.1980">
    <property type="entry name" value="Nitrogenase molybdenum iron protein domain"/>
    <property type="match status" value="2"/>
</dbReference>
<dbReference type="AlphaFoldDB" id="A0A0J9BE85"/>
<proteinExistence type="inferred from homology"/>
<evidence type="ECO:0000256" key="1">
    <source>
        <dbReference type="ARBA" id="ARBA00008814"/>
    </source>
</evidence>
<dbReference type="OrthoDB" id="9787830at2"/>
<dbReference type="SUPFAM" id="SSF53807">
    <property type="entry name" value="Helical backbone' metal receptor"/>
    <property type="match status" value="1"/>
</dbReference>
<protein>
    <recommendedName>
        <fullName evidence="3">Fe/B12 periplasmic-binding domain-containing protein</fullName>
    </recommendedName>
</protein>
<dbReference type="Pfam" id="PF01497">
    <property type="entry name" value="Peripla_BP_2"/>
    <property type="match status" value="1"/>
</dbReference>
<keyword evidence="2" id="KW-0732">Signal</keyword>
<feature type="chain" id="PRO_5039076532" description="Fe/B12 periplasmic-binding domain-containing protein" evidence="2">
    <location>
        <begin position="23"/>
        <end position="373"/>
    </location>
</feature>
<reference evidence="4 5" key="1">
    <citation type="submission" date="2011-04" db="EMBL/GenBank/DDBJ databases">
        <title>The Genome Sequence of Clostridium citroniae WAL-19142.</title>
        <authorList>
            <consortium name="The Broad Institute Genome Sequencing Platform"/>
            <person name="Earl A."/>
            <person name="Ward D."/>
            <person name="Feldgarden M."/>
            <person name="Gevers D."/>
            <person name="Warren Y.A."/>
            <person name="Tyrrell K.L."/>
            <person name="Citron D.M."/>
            <person name="Goldstein E.J."/>
            <person name="Daigneault M."/>
            <person name="Allen-Vercoe E."/>
            <person name="Young S.K."/>
            <person name="Zeng Q."/>
            <person name="Gargeya S."/>
            <person name="Fitzgerald M."/>
            <person name="Haas B."/>
            <person name="Abouelleil A."/>
            <person name="Alvarado L."/>
            <person name="Arachchi H.M."/>
            <person name="Berlin A."/>
            <person name="Brown A."/>
            <person name="Chapman S.B."/>
            <person name="Chen Z."/>
            <person name="Dunbar C."/>
            <person name="Freedman E."/>
            <person name="Gearin G."/>
            <person name="Gellesch M."/>
            <person name="Goldberg J."/>
            <person name="Griggs A."/>
            <person name="Gujja S."/>
            <person name="Heilman E.R."/>
            <person name="Heiman D."/>
            <person name="Howarth C."/>
            <person name="Larson L."/>
            <person name="Lui A."/>
            <person name="MacDonald P.J."/>
            <person name="Mehta T."/>
            <person name="Montmayeur A."/>
            <person name="Murphy C."/>
            <person name="Neiman D."/>
            <person name="Pearson M."/>
            <person name="Priest M."/>
            <person name="Roberts A."/>
            <person name="Saif S."/>
            <person name="Shea T."/>
            <person name="Shenoy N."/>
            <person name="Sisk P."/>
            <person name="Stolte C."/>
            <person name="Sykes S."/>
            <person name="White J."/>
            <person name="Yandava C."/>
            <person name="Wortman J."/>
            <person name="Nusbaum C."/>
            <person name="Birren B."/>
        </authorList>
    </citation>
    <scope>NUCLEOTIDE SEQUENCE [LARGE SCALE GENOMIC DNA]</scope>
    <source>
        <strain evidence="4 5">WAL-19142</strain>
    </source>
</reference>
<dbReference type="GeneID" id="93166050"/>
<dbReference type="RefSeq" id="WP_048931286.1">
    <property type="nucleotide sequence ID" value="NZ_KQ235888.1"/>
</dbReference>
<feature type="domain" description="Fe/B12 periplasmic-binding" evidence="3">
    <location>
        <begin position="71"/>
        <end position="337"/>
    </location>
</feature>
<dbReference type="InterPro" id="IPR002491">
    <property type="entry name" value="ABC_transptr_periplasmic_BD"/>
</dbReference>